<evidence type="ECO:0000256" key="1">
    <source>
        <dbReference type="SAM" id="MobiDB-lite"/>
    </source>
</evidence>
<feature type="region of interest" description="Disordered" evidence="1">
    <location>
        <begin position="193"/>
        <end position="272"/>
    </location>
</feature>
<feature type="region of interest" description="Disordered" evidence="1">
    <location>
        <begin position="288"/>
        <end position="358"/>
    </location>
</feature>
<feature type="compositionally biased region" description="Polar residues" evidence="1">
    <location>
        <begin position="255"/>
        <end position="272"/>
    </location>
</feature>
<proteinExistence type="predicted"/>
<reference evidence="2" key="1">
    <citation type="submission" date="2021-02" db="EMBL/GenBank/DDBJ databases">
        <authorList>
            <person name="Nowell W R."/>
        </authorList>
    </citation>
    <scope>NUCLEOTIDE SEQUENCE</scope>
</reference>
<name>A0A815VY29_ADIRI</name>
<evidence type="ECO:0000313" key="2">
    <source>
        <dbReference type="EMBL" id="CAF1538010.1"/>
    </source>
</evidence>
<protein>
    <submittedName>
        <fullName evidence="2">Uncharacterized protein</fullName>
    </submittedName>
</protein>
<evidence type="ECO:0000313" key="3">
    <source>
        <dbReference type="Proteomes" id="UP000663852"/>
    </source>
</evidence>
<feature type="compositionally biased region" description="Polar residues" evidence="1">
    <location>
        <begin position="335"/>
        <end position="358"/>
    </location>
</feature>
<feature type="compositionally biased region" description="Basic residues" evidence="1">
    <location>
        <begin position="240"/>
        <end position="254"/>
    </location>
</feature>
<sequence length="417" mass="46289">MIFSDEGENILKNNGLIVDENTTTSSTYDLHNFVLSYYGSIRTFNKELKSGSLAANIGRLTISCLSTSEPIIRMLARRFSGGQTCPMLERFTILYAETKPKYSFQRSTATVHKMASLSQFVMVLGQIHDIDFYFDNDAENLYALYGDSLTFAMKQHERNAPWLSTRFGKSRDHSLRLCALLQGLEMAAVMPPKRQQSKCNAASSNTLARKNAEICNPKSTNSSEDTSAEQSFPESPSPKPIKRARKAKQPRSKKATPSTLPSIESPVNNNDLDTASLSKRIESHSSIQLTPDIISPPHPIPNSQGEPSDVPQPIFPSLANNDDTNNPDRDDDDNFANQTNPSPDKNSQPSQAPINHSTVVHSAQSADLYHQVDDDTIASIEPTITDPFRFDFTKRDVKHLLRPPTVIQTTPTKTTIT</sequence>
<dbReference type="Proteomes" id="UP000663852">
    <property type="component" value="Unassembled WGS sequence"/>
</dbReference>
<comment type="caution">
    <text evidence="2">The sequence shown here is derived from an EMBL/GenBank/DDBJ whole genome shotgun (WGS) entry which is preliminary data.</text>
</comment>
<accession>A0A815VY29</accession>
<organism evidence="2 3">
    <name type="scientific">Adineta ricciae</name>
    <name type="common">Rotifer</name>
    <dbReference type="NCBI Taxonomy" id="249248"/>
    <lineage>
        <taxon>Eukaryota</taxon>
        <taxon>Metazoa</taxon>
        <taxon>Spiralia</taxon>
        <taxon>Gnathifera</taxon>
        <taxon>Rotifera</taxon>
        <taxon>Eurotatoria</taxon>
        <taxon>Bdelloidea</taxon>
        <taxon>Adinetida</taxon>
        <taxon>Adinetidae</taxon>
        <taxon>Adineta</taxon>
    </lineage>
</organism>
<dbReference type="EMBL" id="CAJNOJ010001001">
    <property type="protein sequence ID" value="CAF1538010.1"/>
    <property type="molecule type" value="Genomic_DNA"/>
</dbReference>
<feature type="compositionally biased region" description="Polar residues" evidence="1">
    <location>
        <begin position="217"/>
        <end position="234"/>
    </location>
</feature>
<feature type="compositionally biased region" description="Polar residues" evidence="1">
    <location>
        <begin position="197"/>
        <end position="208"/>
    </location>
</feature>
<gene>
    <name evidence="2" type="ORF">EDS130_LOCUS45099</name>
</gene>
<dbReference type="AlphaFoldDB" id="A0A815VY29"/>